<feature type="transmembrane region" description="Helical" evidence="8">
    <location>
        <begin position="160"/>
        <end position="182"/>
    </location>
</feature>
<dbReference type="InterPro" id="IPR036259">
    <property type="entry name" value="MFS_trans_sf"/>
</dbReference>
<evidence type="ECO:0000259" key="9">
    <source>
        <dbReference type="PROSITE" id="PS50850"/>
    </source>
</evidence>
<feature type="transmembrane region" description="Helical" evidence="8">
    <location>
        <begin position="74"/>
        <end position="93"/>
    </location>
</feature>
<evidence type="ECO:0000256" key="8">
    <source>
        <dbReference type="RuleBase" id="RU365088"/>
    </source>
</evidence>
<keyword evidence="4" id="KW-1003">Cell membrane</keyword>
<feature type="transmembrane region" description="Helical" evidence="8">
    <location>
        <begin position="277"/>
        <end position="295"/>
    </location>
</feature>
<evidence type="ECO:0000256" key="7">
    <source>
        <dbReference type="ARBA" id="ARBA00023136"/>
    </source>
</evidence>
<reference evidence="10 11" key="1">
    <citation type="submission" date="2021-12" db="EMBL/GenBank/DDBJ databases">
        <title>Genome seq of p7.</title>
        <authorList>
            <person name="Seo T."/>
        </authorList>
    </citation>
    <scope>NUCLEOTIDE SEQUENCE [LARGE SCALE GENOMIC DNA]</scope>
    <source>
        <strain evidence="10 11">P7</strain>
    </source>
</reference>
<feature type="transmembrane region" description="Helical" evidence="8">
    <location>
        <begin position="301"/>
        <end position="327"/>
    </location>
</feature>
<evidence type="ECO:0000256" key="5">
    <source>
        <dbReference type="ARBA" id="ARBA00022692"/>
    </source>
</evidence>
<accession>A0ABS8XG72</accession>
<dbReference type="Gene3D" id="1.20.1720.10">
    <property type="entry name" value="Multidrug resistance protein D"/>
    <property type="match status" value="1"/>
</dbReference>
<dbReference type="PANTHER" id="PTHR23502">
    <property type="entry name" value="MAJOR FACILITATOR SUPERFAMILY"/>
    <property type="match status" value="1"/>
</dbReference>
<comment type="caution">
    <text evidence="10">The sequence shown here is derived from an EMBL/GenBank/DDBJ whole genome shotgun (WGS) entry which is preliminary data.</text>
</comment>
<proteinExistence type="inferred from homology"/>
<dbReference type="Proteomes" id="UP001201463">
    <property type="component" value="Unassembled WGS sequence"/>
</dbReference>
<keyword evidence="5 8" id="KW-0812">Transmembrane</keyword>
<dbReference type="PANTHER" id="PTHR23502:SF132">
    <property type="entry name" value="POLYAMINE TRANSPORTER 2-RELATED"/>
    <property type="match status" value="1"/>
</dbReference>
<dbReference type="PROSITE" id="PS50850">
    <property type="entry name" value="MFS"/>
    <property type="match status" value="1"/>
</dbReference>
<dbReference type="PROSITE" id="PS00216">
    <property type="entry name" value="SUGAR_TRANSPORT_1"/>
    <property type="match status" value="1"/>
</dbReference>
<organism evidence="10 11">
    <name type="scientific">Pelomonas caseinilytica</name>
    <dbReference type="NCBI Taxonomy" id="2906763"/>
    <lineage>
        <taxon>Bacteria</taxon>
        <taxon>Pseudomonadati</taxon>
        <taxon>Pseudomonadota</taxon>
        <taxon>Betaproteobacteria</taxon>
        <taxon>Burkholderiales</taxon>
        <taxon>Sphaerotilaceae</taxon>
        <taxon>Roseateles</taxon>
    </lineage>
</organism>
<feature type="transmembrane region" description="Helical" evidence="8">
    <location>
        <begin position="215"/>
        <end position="237"/>
    </location>
</feature>
<dbReference type="InterPro" id="IPR004812">
    <property type="entry name" value="Efflux_drug-R_Bcr/CmlA"/>
</dbReference>
<evidence type="ECO:0000256" key="6">
    <source>
        <dbReference type="ARBA" id="ARBA00022989"/>
    </source>
</evidence>
<feature type="transmembrane region" description="Helical" evidence="8">
    <location>
        <begin position="132"/>
        <end position="154"/>
    </location>
</feature>
<sequence length="394" mass="39362">MSAPPRPWLLTLAALSALATLSTNILLPALPAMARAMGATETAMTAVLSLFLAVFALAQLVVGPLSDRLGRRPVVLGGLLVFIAGSLVCAVAGDLRLLLAGRGLQAAGVAAASVLARAAARDRFEGAPLAALLGRIMVVMAAAPGLSPLLGGLVQAAWGWRALFAVLVLSGLAVAAAYAGIVGETLPAERRRHQPPRDLALGYGRLLADARFLRPALATAAILGALFAFFGTAPLVLTRGFGFSALQVGLFFATSVFVVFAAGHAAPRASARWGGPAVLRAGAALALAGGVAMLTGNAAGLYGFIAAACVFLFGMGLVSPTGAALALTPFAAQAGQASALLGFLQMAAAAAMTTVAATLPTERMAALALVLAGGGLLAWVAAPPPVSARRAHSA</sequence>
<gene>
    <name evidence="10" type="ORF">LXT12_09445</name>
</gene>
<dbReference type="InterPro" id="IPR020846">
    <property type="entry name" value="MFS_dom"/>
</dbReference>
<comment type="subcellular location">
    <subcellularLocation>
        <location evidence="8">Cell inner membrane</location>
        <topology evidence="8">Multi-pass membrane protein</topology>
    </subcellularLocation>
    <subcellularLocation>
        <location evidence="1">Cell membrane</location>
        <topology evidence="1">Multi-pass membrane protein</topology>
    </subcellularLocation>
</comment>
<protein>
    <recommendedName>
        <fullName evidence="8">Bcr/CflA family efflux transporter</fullName>
    </recommendedName>
</protein>
<dbReference type="EMBL" id="JAJTWT010000003">
    <property type="protein sequence ID" value="MCE4537471.1"/>
    <property type="molecule type" value="Genomic_DNA"/>
</dbReference>
<comment type="similarity">
    <text evidence="2 8">Belongs to the major facilitator superfamily. Bcr/CmlA family.</text>
</comment>
<feature type="transmembrane region" description="Helical" evidence="8">
    <location>
        <begin position="243"/>
        <end position="265"/>
    </location>
</feature>
<feature type="transmembrane region" description="Helical" evidence="8">
    <location>
        <begin position="339"/>
        <end position="359"/>
    </location>
</feature>
<feature type="domain" description="Major facilitator superfamily (MFS) profile" evidence="9">
    <location>
        <begin position="8"/>
        <end position="386"/>
    </location>
</feature>
<evidence type="ECO:0000256" key="1">
    <source>
        <dbReference type="ARBA" id="ARBA00004651"/>
    </source>
</evidence>
<evidence type="ECO:0000256" key="4">
    <source>
        <dbReference type="ARBA" id="ARBA00022475"/>
    </source>
</evidence>
<evidence type="ECO:0000313" key="10">
    <source>
        <dbReference type="EMBL" id="MCE4537471.1"/>
    </source>
</evidence>
<keyword evidence="11" id="KW-1185">Reference proteome</keyword>
<keyword evidence="3 8" id="KW-0813">Transport</keyword>
<keyword evidence="8" id="KW-0997">Cell inner membrane</keyword>
<evidence type="ECO:0000313" key="11">
    <source>
        <dbReference type="Proteomes" id="UP001201463"/>
    </source>
</evidence>
<evidence type="ECO:0000256" key="2">
    <source>
        <dbReference type="ARBA" id="ARBA00006236"/>
    </source>
</evidence>
<dbReference type="SUPFAM" id="SSF103473">
    <property type="entry name" value="MFS general substrate transporter"/>
    <property type="match status" value="1"/>
</dbReference>
<dbReference type="RefSeq" id="WP_233391405.1">
    <property type="nucleotide sequence ID" value="NZ_JAJTWT010000003.1"/>
</dbReference>
<evidence type="ECO:0000256" key="3">
    <source>
        <dbReference type="ARBA" id="ARBA00022448"/>
    </source>
</evidence>
<dbReference type="Pfam" id="PF07690">
    <property type="entry name" value="MFS_1"/>
    <property type="match status" value="1"/>
</dbReference>
<feature type="transmembrane region" description="Helical" evidence="8">
    <location>
        <begin position="365"/>
        <end position="382"/>
    </location>
</feature>
<feature type="transmembrane region" description="Helical" evidence="8">
    <location>
        <begin position="46"/>
        <end position="62"/>
    </location>
</feature>
<comment type="caution">
    <text evidence="8">Lacks conserved residue(s) required for the propagation of feature annotation.</text>
</comment>
<dbReference type="InterPro" id="IPR011701">
    <property type="entry name" value="MFS"/>
</dbReference>
<keyword evidence="6 8" id="KW-1133">Transmembrane helix</keyword>
<dbReference type="InterPro" id="IPR005829">
    <property type="entry name" value="Sugar_transporter_CS"/>
</dbReference>
<name>A0ABS8XG72_9BURK</name>
<keyword evidence="7 8" id="KW-0472">Membrane</keyword>
<dbReference type="NCBIfam" id="TIGR00710">
    <property type="entry name" value="efflux_Bcr_CflA"/>
    <property type="match status" value="1"/>
</dbReference>